<evidence type="ECO:0000256" key="2">
    <source>
        <dbReference type="ARBA" id="ARBA00022603"/>
    </source>
</evidence>
<proteinExistence type="inferred from homology"/>
<organism evidence="4">
    <name type="scientific">Levilinea saccharolytica</name>
    <dbReference type="NCBI Taxonomy" id="229921"/>
    <lineage>
        <taxon>Bacteria</taxon>
        <taxon>Bacillati</taxon>
        <taxon>Chloroflexota</taxon>
        <taxon>Anaerolineae</taxon>
        <taxon>Anaerolineales</taxon>
        <taxon>Anaerolineaceae</taxon>
        <taxon>Levilinea</taxon>
    </lineage>
</organism>
<dbReference type="Proteomes" id="UP000050501">
    <property type="component" value="Unassembled WGS sequence"/>
</dbReference>
<sequence length="486" mass="52386">MAGNILSISQPRFRVQPLSETDIQRIHEATLHVIEHVGVRFPSPRALELWQAHGAQVDLHTSTVRAPAALIEKALRSAPPTFTLAARDPQQDLPLDGDHVFVGTDGCGVEVLDLESGQRRRSCLQDVADIARTADALEEIGFHWVPVSAQDRPAHTRSLHELCAIWGNSSKHVQTESIVTAHEAHAAVRLAEMVAGGPLALRQRPILSIMQCTASPLAQDGGSLEAALVAAEAGLPVGFMTMASAGSTAPATPAGTLVVGNAEVISALALMQLAFPGAPVFYAAAQTAMDMRTGGYTGGGPEDFLFGAASNQLADFYHVPLSMGSFATGAKLPDWQAGVENSLSTFMACASMADMLLGVGLLHGSRIWSYEQMLLDCEIFAIIRRVLQGIRVDEDSLALETIAAVGPSSHYLAQKHTRQNMRSLWMNRFFDRRPYDTWEALRDGPPDFARAKARQILASHQPQGMDERLSAELGDFLSYLDAEEPA</sequence>
<dbReference type="GO" id="GO:0032259">
    <property type="term" value="P:methylation"/>
    <property type="evidence" value="ECO:0007669"/>
    <property type="project" value="UniProtKB-KW"/>
</dbReference>
<dbReference type="RefSeq" id="WP_062419936.1">
    <property type="nucleotide sequence ID" value="NZ_BBXZ01000188.1"/>
</dbReference>
<dbReference type="EMBL" id="LGCM01000019">
    <property type="protein sequence ID" value="KPL87468.1"/>
    <property type="molecule type" value="Genomic_DNA"/>
</dbReference>
<dbReference type="EMBL" id="DF967975">
    <property type="protein sequence ID" value="GAP19681.1"/>
    <property type="molecule type" value="Genomic_DNA"/>
</dbReference>
<keyword evidence="6" id="KW-1185">Reference proteome</keyword>
<comment type="similarity">
    <text evidence="1">Belongs to the trimethylamine methyltransferase family.</text>
</comment>
<gene>
    <name evidence="5" type="ORF">ADN01_04775</name>
    <name evidence="4" type="ORF">LSAC_03592</name>
</gene>
<keyword evidence="2 4" id="KW-0489">Methyltransferase</keyword>
<reference evidence="5 6" key="2">
    <citation type="submission" date="2015-07" db="EMBL/GenBank/DDBJ databases">
        <title>Genome sequence of Levilinea saccharolytica DSM 16555.</title>
        <authorList>
            <person name="Hemp J."/>
            <person name="Ward L.M."/>
            <person name="Pace L.A."/>
            <person name="Fischer W.W."/>
        </authorList>
    </citation>
    <scope>NUCLEOTIDE SEQUENCE [LARGE SCALE GENOMIC DNA]</scope>
    <source>
        <strain evidence="5 6">KIBI-1</strain>
    </source>
</reference>
<dbReference type="GO" id="GO:0015948">
    <property type="term" value="P:methanogenesis"/>
    <property type="evidence" value="ECO:0007669"/>
    <property type="project" value="InterPro"/>
</dbReference>
<dbReference type="PATRIC" id="fig|229921.5.peg.3309"/>
<accession>A0A0M8JQB8</accession>
<dbReference type="InterPro" id="IPR038601">
    <property type="entry name" value="MttB-like_sf"/>
</dbReference>
<dbReference type="InterPro" id="IPR010426">
    <property type="entry name" value="MTTB_MeTrfase"/>
</dbReference>
<evidence type="ECO:0000313" key="6">
    <source>
        <dbReference type="Proteomes" id="UP000050501"/>
    </source>
</evidence>
<name>A0A0M8JQB8_9CHLR</name>
<keyword evidence="3 4" id="KW-0808">Transferase</keyword>
<evidence type="ECO:0000256" key="1">
    <source>
        <dbReference type="ARBA" id="ARBA00007137"/>
    </source>
</evidence>
<evidence type="ECO:0000256" key="3">
    <source>
        <dbReference type="ARBA" id="ARBA00022679"/>
    </source>
</evidence>
<evidence type="ECO:0000313" key="5">
    <source>
        <dbReference type="EMBL" id="KPL87468.1"/>
    </source>
</evidence>
<reference evidence="4" key="1">
    <citation type="journal article" date="2015" name="Genome Announc.">
        <title>Draft Genome Sequences of Anaerolinea thermolimosa IMO-1, Bellilinea caldifistulae GOMI-1, Leptolinea tardivitalis YMTK-2, Levilinea saccharolytica KIBI-1, Longilinea arvoryzae KOME-1, Previously Described as Members of the Class Anaerolineae (Chloroflexi).</title>
        <authorList>
            <person name="Matsuura N."/>
            <person name="Tourlousse M.D."/>
            <person name="Ohashi A."/>
            <person name="Hugenholtz P."/>
            <person name="Sekiguchi Y."/>
        </authorList>
    </citation>
    <scope>NUCLEOTIDE SEQUENCE</scope>
    <source>
        <strain evidence="4">KIBI-1</strain>
    </source>
</reference>
<protein>
    <submittedName>
        <fullName evidence="4">Trimethylamine:corrinoid methyltransferase</fullName>
    </submittedName>
</protein>
<evidence type="ECO:0000313" key="4">
    <source>
        <dbReference type="EMBL" id="GAP19681.1"/>
    </source>
</evidence>
<dbReference type="GO" id="GO:0008168">
    <property type="term" value="F:methyltransferase activity"/>
    <property type="evidence" value="ECO:0007669"/>
    <property type="project" value="UniProtKB-KW"/>
</dbReference>
<dbReference type="STRING" id="229921.ADN01_04775"/>
<dbReference type="Gene3D" id="3.20.20.480">
    <property type="entry name" value="Trimethylamine methyltransferase-like"/>
    <property type="match status" value="1"/>
</dbReference>
<dbReference type="OrthoDB" id="5418352at2"/>
<dbReference type="Pfam" id="PF06253">
    <property type="entry name" value="MTTB"/>
    <property type="match status" value="1"/>
</dbReference>
<dbReference type="AlphaFoldDB" id="A0A0M8JQB8"/>